<protein>
    <submittedName>
        <fullName evidence="1">Uncharacterized protein</fullName>
    </submittedName>
</protein>
<proteinExistence type="predicted"/>
<reference evidence="2" key="1">
    <citation type="journal article" date="2023" name="G3 (Bethesda)">
        <title>Genome assembly and association tests identify interacting loci associated with vigor, precocity, and sex in interspecific pistachio rootstocks.</title>
        <authorList>
            <person name="Palmer W."/>
            <person name="Jacygrad E."/>
            <person name="Sagayaradj S."/>
            <person name="Cavanaugh K."/>
            <person name="Han R."/>
            <person name="Bertier L."/>
            <person name="Beede B."/>
            <person name="Kafkas S."/>
            <person name="Golino D."/>
            <person name="Preece J."/>
            <person name="Michelmore R."/>
        </authorList>
    </citation>
    <scope>NUCLEOTIDE SEQUENCE [LARGE SCALE GENOMIC DNA]</scope>
</reference>
<sequence length="286" mass="31110">MVVDGWNGGGGGLGLWLFLDEFVGGLVAEFVVLFGGIVMVVVGGGGGGDFGVSVVMVLKGGGGGGALKPFSRIPSEEATIFLLCVMLTILMDNQFQQTRDMQQPSLCCCRRALQEYILFPLGWPVGGYPRPQGPYYCNVGAERAKDIVESHYKTCLYAGINISAINGEAMPGEVGPVVGISAGDELWLARYILEVIYGLQKLLELCFLLIPSRFRSHRGDRVGAGTLTIFSPNSMRKEGGFEVLKAAKKIWLWLKKRVACGEGNDRRLTGEEETTDTKRSKTFKWV</sequence>
<dbReference type="Proteomes" id="UP001163603">
    <property type="component" value="Chromosome 4"/>
</dbReference>
<name>A0ACC0YZP1_9ROSI</name>
<accession>A0ACC0YZP1</accession>
<gene>
    <name evidence="1" type="ORF">Pint_18547</name>
</gene>
<organism evidence="1 2">
    <name type="scientific">Pistacia integerrima</name>
    <dbReference type="NCBI Taxonomy" id="434235"/>
    <lineage>
        <taxon>Eukaryota</taxon>
        <taxon>Viridiplantae</taxon>
        <taxon>Streptophyta</taxon>
        <taxon>Embryophyta</taxon>
        <taxon>Tracheophyta</taxon>
        <taxon>Spermatophyta</taxon>
        <taxon>Magnoliopsida</taxon>
        <taxon>eudicotyledons</taxon>
        <taxon>Gunneridae</taxon>
        <taxon>Pentapetalae</taxon>
        <taxon>rosids</taxon>
        <taxon>malvids</taxon>
        <taxon>Sapindales</taxon>
        <taxon>Anacardiaceae</taxon>
        <taxon>Pistacia</taxon>
    </lineage>
</organism>
<comment type="caution">
    <text evidence="1">The sequence shown here is derived from an EMBL/GenBank/DDBJ whole genome shotgun (WGS) entry which is preliminary data.</text>
</comment>
<evidence type="ECO:0000313" key="1">
    <source>
        <dbReference type="EMBL" id="KAJ0043896.1"/>
    </source>
</evidence>
<dbReference type="EMBL" id="CM047739">
    <property type="protein sequence ID" value="KAJ0043896.1"/>
    <property type="molecule type" value="Genomic_DNA"/>
</dbReference>
<keyword evidence="2" id="KW-1185">Reference proteome</keyword>
<evidence type="ECO:0000313" key="2">
    <source>
        <dbReference type="Proteomes" id="UP001163603"/>
    </source>
</evidence>